<reference evidence="6" key="1">
    <citation type="submission" date="2020-04" db="EMBL/GenBank/DDBJ databases">
        <authorList>
            <person name="Neveu A P."/>
        </authorList>
    </citation>
    <scope>NUCLEOTIDE SEQUENCE</scope>
    <source>
        <tissue evidence="6">Whole embryo</tissue>
    </source>
</reference>
<sequence length="904" mass="101240">MKDICIPEGNKGSQQETQDTDFYINEGTDSEQQSDFKSDSTQLTNFNYCQHEHSSQGDKNFADHCTKRVLEQGQLSATYHLCRFEGKASTRKQSLRTRSYGSTSTNSLKRASLSQKNSSDSLSSIGNATEDDIFVENESQLSPTLNLQSINTRQSTDCAETMGCTTSIDVHNSDALRQESSSLADEDSDDNKHATPSDQDVGLKTASNADLLQTQRLAPTDVTKGLAKRWLRSHFDEQTGRDAEKSAAGGKRRKGGKKTVSNSDLELHKEKKKIAIKPLPRGVHNRLSILHFNDVYEISERTREPVGGAARFATAMTQQVNRITQETGVRPLILFGGDCLNPSTLSCATQGEHMINVLNQLEVDVAVFGNHEFDFGAEHAVKCISKMNSVWLLSNVVDNLTGRNLVEGVTKHIVTYNNMKIGFVGLVEEEWLDTLATIEKDHLDFQDYVEKGRIVAAELRAEGADFVIALTHMRWPNDERLARLVPDVDLILGGHDHEYGVKEIDECLVIKSGSDFRNFSSVDVFMRDDGCVDVKLTRYDVTKKTKEDSEMRDIVMHYMSALEKSLDRKIGEVWSDLDGRFKTVRTQETRLGNFVADIMAAATRADIVLINSGTFRSDDIHKRGEFRLDDLMKILPISDTVVTIEVTGKQLLEALENGVSKYPKREGRFPQVSNICFGFNPEHPPGHRVIRDTIRIGGSPLDMTREYTVATKAYVARGKDGYECLKNCKLKTDPDSGPLLSTVVRNHVKNVFKLLEFERRESCKVFVSEDGRKLSTNNNLDPHQAFVEVGSQDDETPLAMIQRSMGYLDDVNNNKTGTENLNNETKILHTPNFISYASSGLGGDASYVHKGAELRHRVLSANGDEENLRLLKERDSMRKPELELRWQVLPLLEARIFHCKSLDG</sequence>
<dbReference type="AlphaFoldDB" id="A0A6F9DCK1"/>
<evidence type="ECO:0000256" key="3">
    <source>
        <dbReference type="SAM" id="MobiDB-lite"/>
    </source>
</evidence>
<dbReference type="Pfam" id="PF02872">
    <property type="entry name" value="5_nucleotid_C"/>
    <property type="match status" value="1"/>
</dbReference>
<evidence type="ECO:0000256" key="1">
    <source>
        <dbReference type="ARBA" id="ARBA00006654"/>
    </source>
</evidence>
<dbReference type="GO" id="GO:0016787">
    <property type="term" value="F:hydrolase activity"/>
    <property type="evidence" value="ECO:0007669"/>
    <property type="project" value="InterPro"/>
</dbReference>
<accession>A0A6F9DCK1</accession>
<dbReference type="PANTHER" id="PTHR11575">
    <property type="entry name" value="5'-NUCLEOTIDASE-RELATED"/>
    <property type="match status" value="1"/>
</dbReference>
<dbReference type="InterPro" id="IPR008334">
    <property type="entry name" value="5'-Nucleotdase_C"/>
</dbReference>
<feature type="region of interest" description="Disordered" evidence="3">
    <location>
        <begin position="93"/>
        <end position="124"/>
    </location>
</feature>
<organism evidence="6">
    <name type="scientific">Phallusia mammillata</name>
    <dbReference type="NCBI Taxonomy" id="59560"/>
    <lineage>
        <taxon>Eukaryota</taxon>
        <taxon>Metazoa</taxon>
        <taxon>Chordata</taxon>
        <taxon>Tunicata</taxon>
        <taxon>Ascidiacea</taxon>
        <taxon>Phlebobranchia</taxon>
        <taxon>Ascidiidae</taxon>
        <taxon>Phallusia</taxon>
    </lineage>
</organism>
<dbReference type="Gene3D" id="3.90.780.10">
    <property type="entry name" value="5'-Nucleotidase, C-terminal domain"/>
    <property type="match status" value="1"/>
</dbReference>
<name>A0A6F9DCK1_9ASCI</name>
<dbReference type="GO" id="GO:0009166">
    <property type="term" value="P:nucleotide catabolic process"/>
    <property type="evidence" value="ECO:0007669"/>
    <property type="project" value="InterPro"/>
</dbReference>
<dbReference type="Gene3D" id="3.60.21.10">
    <property type="match status" value="1"/>
</dbReference>
<dbReference type="SUPFAM" id="SSF55816">
    <property type="entry name" value="5'-nucleotidase (syn. UDP-sugar hydrolase), C-terminal domain"/>
    <property type="match status" value="1"/>
</dbReference>
<feature type="domain" description="5'-Nucleotidase C-terminal" evidence="5">
    <location>
        <begin position="581"/>
        <end position="726"/>
    </location>
</feature>
<feature type="domain" description="Calcineurin-like phosphoesterase" evidence="4">
    <location>
        <begin position="288"/>
        <end position="499"/>
    </location>
</feature>
<evidence type="ECO:0000256" key="2">
    <source>
        <dbReference type="ARBA" id="ARBA00022729"/>
    </source>
</evidence>
<feature type="region of interest" description="Disordered" evidence="3">
    <location>
        <begin position="237"/>
        <end position="262"/>
    </location>
</feature>
<evidence type="ECO:0000259" key="4">
    <source>
        <dbReference type="Pfam" id="PF00149"/>
    </source>
</evidence>
<feature type="region of interest" description="Disordered" evidence="3">
    <location>
        <begin position="1"/>
        <end position="20"/>
    </location>
</feature>
<dbReference type="InterPro" id="IPR036907">
    <property type="entry name" value="5'-Nucleotdase_C_sf"/>
</dbReference>
<evidence type="ECO:0000313" key="6">
    <source>
        <dbReference type="EMBL" id="CAB3242670.1"/>
    </source>
</evidence>
<keyword evidence="2" id="KW-0732">Signal</keyword>
<dbReference type="InterPro" id="IPR004843">
    <property type="entry name" value="Calcineurin-like_PHP"/>
</dbReference>
<dbReference type="PANTHER" id="PTHR11575:SF48">
    <property type="entry name" value="5'-NUCLEOTIDASE"/>
    <property type="match status" value="1"/>
</dbReference>
<dbReference type="EMBL" id="LR784878">
    <property type="protein sequence ID" value="CAB3242670.1"/>
    <property type="molecule type" value="mRNA"/>
</dbReference>
<dbReference type="InterPro" id="IPR041821">
    <property type="entry name" value="CG11883_N"/>
</dbReference>
<evidence type="ECO:0000259" key="5">
    <source>
        <dbReference type="Pfam" id="PF02872"/>
    </source>
</evidence>
<gene>
    <name evidence="6" type="primary">Entpd4</name>
</gene>
<feature type="region of interest" description="Disordered" evidence="3">
    <location>
        <begin position="178"/>
        <end position="203"/>
    </location>
</feature>
<protein>
    <submittedName>
        <fullName evidence="6">Apyrase-like</fullName>
    </submittedName>
</protein>
<proteinExistence type="evidence at transcript level"/>
<dbReference type="InterPro" id="IPR029052">
    <property type="entry name" value="Metallo-depent_PP-like"/>
</dbReference>
<feature type="compositionally biased region" description="Polar residues" evidence="3">
    <location>
        <begin position="96"/>
        <end position="109"/>
    </location>
</feature>
<dbReference type="InterPro" id="IPR006179">
    <property type="entry name" value="5_nucleotidase/apyrase"/>
</dbReference>
<comment type="similarity">
    <text evidence="1">Belongs to the 5'-nucleotidase family.</text>
</comment>
<feature type="compositionally biased region" description="Low complexity" evidence="3">
    <location>
        <begin position="112"/>
        <end position="124"/>
    </location>
</feature>
<dbReference type="Pfam" id="PF00149">
    <property type="entry name" value="Metallophos"/>
    <property type="match status" value="1"/>
</dbReference>
<dbReference type="CDD" id="cd07406">
    <property type="entry name" value="MPP_CG11883_N"/>
    <property type="match status" value="1"/>
</dbReference>
<dbReference type="PRINTS" id="PR01607">
    <property type="entry name" value="APYRASEFAMLY"/>
</dbReference>
<dbReference type="SUPFAM" id="SSF56300">
    <property type="entry name" value="Metallo-dependent phosphatases"/>
    <property type="match status" value="1"/>
</dbReference>